<sequence length="461" mass="52273">MHKCRSQKRQRSSARGVIRIRISPAGLITCISPGGRYGFCDVICITYAKNLYLLLRTYVKVFIFNYGSSSWYLNVEVYPTVSDVGRTSGLCGVLDNDRTNDLRRRDGTQGNTKSYSYSYPPDDFSLSWQLPEGSNEDLLSMSQTVFDQLTPLSSYFYKLCTCDEERTYCSYKQYTECKTGIKGKEFHCVLHSSSRRKRDLKFLTQIPGNINKNMEEEPRVKRAAYSEVDAYRICKSAFEMSTYYGTCLNVVPNFNNETLVNCMNDLVGCENHDYRGYGGATMGSFHLRNHEAKKAKSCVKAFSGNCTCDYGFGGSDCSFDVLSPPTINKLSGDGVCDKSSEPCEDSTGYGYYFLENMGTTCHVTREETQMNYDHFACRKSDDHSVLVAPNTDEVNIYPDSDRLMATRCNFHPADLFQFDSPAEKFSRPPSATSTRQLPSTNDFMTLYDKKHLDKLFGVNRH</sequence>
<name>K1QKP4_MAGGI</name>
<evidence type="ECO:0000313" key="2">
    <source>
        <dbReference type="EMBL" id="EKC31689.1"/>
    </source>
</evidence>
<dbReference type="Pfam" id="PF26129">
    <property type="entry name" value="Vwde"/>
    <property type="match status" value="1"/>
</dbReference>
<dbReference type="AlphaFoldDB" id="K1QKP4"/>
<proteinExistence type="predicted"/>
<feature type="domain" description="Vwde helical" evidence="1">
    <location>
        <begin position="225"/>
        <end position="267"/>
    </location>
</feature>
<dbReference type="HOGENOM" id="CLU_593482_0_0_1"/>
<dbReference type="InParanoid" id="K1QKP4"/>
<dbReference type="InterPro" id="IPR058727">
    <property type="entry name" value="Helical_Vwde"/>
</dbReference>
<dbReference type="EMBL" id="JH818219">
    <property type="protein sequence ID" value="EKC31689.1"/>
    <property type="molecule type" value="Genomic_DNA"/>
</dbReference>
<reference evidence="2" key="1">
    <citation type="journal article" date="2012" name="Nature">
        <title>The oyster genome reveals stress adaptation and complexity of shell formation.</title>
        <authorList>
            <person name="Zhang G."/>
            <person name="Fang X."/>
            <person name="Guo X."/>
            <person name="Li L."/>
            <person name="Luo R."/>
            <person name="Xu F."/>
            <person name="Yang P."/>
            <person name="Zhang L."/>
            <person name="Wang X."/>
            <person name="Qi H."/>
            <person name="Xiong Z."/>
            <person name="Que H."/>
            <person name="Xie Y."/>
            <person name="Holland P.W."/>
            <person name="Paps J."/>
            <person name="Zhu Y."/>
            <person name="Wu F."/>
            <person name="Chen Y."/>
            <person name="Wang J."/>
            <person name="Peng C."/>
            <person name="Meng J."/>
            <person name="Yang L."/>
            <person name="Liu J."/>
            <person name="Wen B."/>
            <person name="Zhang N."/>
            <person name="Huang Z."/>
            <person name="Zhu Q."/>
            <person name="Feng Y."/>
            <person name="Mount A."/>
            <person name="Hedgecock D."/>
            <person name="Xu Z."/>
            <person name="Liu Y."/>
            <person name="Domazet-Loso T."/>
            <person name="Du Y."/>
            <person name="Sun X."/>
            <person name="Zhang S."/>
            <person name="Liu B."/>
            <person name="Cheng P."/>
            <person name="Jiang X."/>
            <person name="Li J."/>
            <person name="Fan D."/>
            <person name="Wang W."/>
            <person name="Fu W."/>
            <person name="Wang T."/>
            <person name="Wang B."/>
            <person name="Zhang J."/>
            <person name="Peng Z."/>
            <person name="Li Y."/>
            <person name="Li N."/>
            <person name="Wang J."/>
            <person name="Chen M."/>
            <person name="He Y."/>
            <person name="Tan F."/>
            <person name="Song X."/>
            <person name="Zheng Q."/>
            <person name="Huang R."/>
            <person name="Yang H."/>
            <person name="Du X."/>
            <person name="Chen L."/>
            <person name="Yang M."/>
            <person name="Gaffney P.M."/>
            <person name="Wang S."/>
            <person name="Luo L."/>
            <person name="She Z."/>
            <person name="Ming Y."/>
            <person name="Huang W."/>
            <person name="Zhang S."/>
            <person name="Huang B."/>
            <person name="Zhang Y."/>
            <person name="Qu T."/>
            <person name="Ni P."/>
            <person name="Miao G."/>
            <person name="Wang J."/>
            <person name="Wang Q."/>
            <person name="Steinberg C.E."/>
            <person name="Wang H."/>
            <person name="Li N."/>
            <person name="Qian L."/>
            <person name="Zhang G."/>
            <person name="Li Y."/>
            <person name="Yang H."/>
            <person name="Liu X."/>
            <person name="Wang J."/>
            <person name="Yin Y."/>
            <person name="Wang J."/>
        </authorList>
    </citation>
    <scope>NUCLEOTIDE SEQUENCE [LARGE SCALE GENOMIC DNA]</scope>
    <source>
        <strain evidence="2">05x7-T-G4-1.051#20</strain>
    </source>
</reference>
<accession>K1QKP4</accession>
<organism evidence="2">
    <name type="scientific">Magallana gigas</name>
    <name type="common">Pacific oyster</name>
    <name type="synonym">Crassostrea gigas</name>
    <dbReference type="NCBI Taxonomy" id="29159"/>
    <lineage>
        <taxon>Eukaryota</taxon>
        <taxon>Metazoa</taxon>
        <taxon>Spiralia</taxon>
        <taxon>Lophotrochozoa</taxon>
        <taxon>Mollusca</taxon>
        <taxon>Bivalvia</taxon>
        <taxon>Autobranchia</taxon>
        <taxon>Pteriomorphia</taxon>
        <taxon>Ostreida</taxon>
        <taxon>Ostreoidea</taxon>
        <taxon>Ostreidae</taxon>
        <taxon>Magallana</taxon>
    </lineage>
</organism>
<evidence type="ECO:0000259" key="1">
    <source>
        <dbReference type="Pfam" id="PF26129"/>
    </source>
</evidence>
<gene>
    <name evidence="2" type="ORF">CGI_10003997</name>
</gene>
<protein>
    <recommendedName>
        <fullName evidence="1">Vwde helical domain-containing protein</fullName>
    </recommendedName>
</protein>